<sequence length="118" mass="12801">MCHTCTGVNCSRADLQECNTGATYCMNTMTQDQNGIRTITRGCVSENECFSKWWIITADDPRCLSMKNTPTGQPGQPIECNYCCKGAGCNQILRIPDSLLYTGEDHPSSGIGGVIQIG</sequence>
<keyword evidence="1" id="KW-1185">Reference proteome</keyword>
<evidence type="ECO:0000313" key="1">
    <source>
        <dbReference type="Proteomes" id="UP000694844"/>
    </source>
</evidence>
<dbReference type="RefSeq" id="XP_022310890.1">
    <property type="nucleotide sequence ID" value="XM_022455182.1"/>
</dbReference>
<dbReference type="CDD" id="cd00117">
    <property type="entry name" value="TFP"/>
    <property type="match status" value="1"/>
</dbReference>
<dbReference type="GeneID" id="111116194"/>
<dbReference type="KEGG" id="cvn:111116194"/>
<dbReference type="OrthoDB" id="6134424at2759"/>
<dbReference type="Proteomes" id="UP000694844">
    <property type="component" value="Chromosome 10"/>
</dbReference>
<reference evidence="2" key="1">
    <citation type="submission" date="2025-08" db="UniProtKB">
        <authorList>
            <consortium name="RefSeq"/>
        </authorList>
    </citation>
    <scope>IDENTIFICATION</scope>
    <source>
        <tissue evidence="2">Whole sample</tissue>
    </source>
</reference>
<evidence type="ECO:0000313" key="2">
    <source>
        <dbReference type="RefSeq" id="XP_022310890.1"/>
    </source>
</evidence>
<name>A0A8B8C5L5_CRAVI</name>
<protein>
    <submittedName>
        <fullName evidence="2">Uncharacterized protein LOC111116194</fullName>
    </submittedName>
</protein>
<accession>A0A8B8C5L5</accession>
<proteinExistence type="predicted"/>
<gene>
    <name evidence="2" type="primary">LOC111116194</name>
</gene>
<dbReference type="AlphaFoldDB" id="A0A8B8C5L5"/>
<organism evidence="1 2">
    <name type="scientific">Crassostrea virginica</name>
    <name type="common">Eastern oyster</name>
    <dbReference type="NCBI Taxonomy" id="6565"/>
    <lineage>
        <taxon>Eukaryota</taxon>
        <taxon>Metazoa</taxon>
        <taxon>Spiralia</taxon>
        <taxon>Lophotrochozoa</taxon>
        <taxon>Mollusca</taxon>
        <taxon>Bivalvia</taxon>
        <taxon>Autobranchia</taxon>
        <taxon>Pteriomorphia</taxon>
        <taxon>Ostreida</taxon>
        <taxon>Ostreoidea</taxon>
        <taxon>Ostreidae</taxon>
        <taxon>Crassostrea</taxon>
    </lineage>
</organism>